<sequence length="213" mass="23846">MAINLIKGQRVEIESGLTRLKVEMGWKVNPNADPAYDLDASTFLLGSNGQIENEYDFVFYGSPNTIEVNGEVRPCSVDKSVLGSVDDLGDDDDDTGEGNEEIEVDLTKTSAKVQEILFTASIYWSPSDANDPVNAPRMKYNFGQVRDAYIQIKNAINGEVICRYDLDEDFSTDKGVEFGRLYRRGSEWKFQAVGEAHKDGLEPICRKYASKFM</sequence>
<name>A0AA91YXG4_9BACT</name>
<dbReference type="PANTHER" id="PTHR32097:SF4">
    <property type="entry name" value="GENERAL STRESS PROTEIN 16U"/>
    <property type="match status" value="1"/>
</dbReference>
<gene>
    <name evidence="4" type="ORF">CFT61_07465</name>
</gene>
<evidence type="ECO:0000259" key="3">
    <source>
        <dbReference type="Pfam" id="PF02342"/>
    </source>
</evidence>
<dbReference type="PANTHER" id="PTHR32097">
    <property type="entry name" value="CAMP-BINDING PROTEIN 1-RELATED"/>
    <property type="match status" value="1"/>
</dbReference>
<comment type="similarity">
    <text evidence="1">Belongs to the CAPAB/TerDEXZ family.</text>
</comment>
<proteinExistence type="inferred from homology"/>
<dbReference type="InterPro" id="IPR003325">
    <property type="entry name" value="TerD"/>
</dbReference>
<dbReference type="RefSeq" id="WP_089543820.1">
    <property type="nucleotide sequence ID" value="NZ_CABOGV010000007.1"/>
</dbReference>
<dbReference type="Pfam" id="PF02342">
    <property type="entry name" value="TerD"/>
    <property type="match status" value="1"/>
</dbReference>
<evidence type="ECO:0000313" key="5">
    <source>
        <dbReference type="Proteomes" id="UP000215155"/>
    </source>
</evidence>
<feature type="domain" description="TerD" evidence="3">
    <location>
        <begin position="1"/>
        <end position="208"/>
    </location>
</feature>
<evidence type="ECO:0000256" key="2">
    <source>
        <dbReference type="ARBA" id="ARBA00022686"/>
    </source>
</evidence>
<dbReference type="AlphaFoldDB" id="A0AA91YXG4"/>
<protein>
    <submittedName>
        <fullName evidence="4">Chemical-damaging agent resistance protein C</fullName>
    </submittedName>
</protein>
<evidence type="ECO:0000256" key="1">
    <source>
        <dbReference type="ARBA" id="ARBA00008775"/>
    </source>
</evidence>
<reference evidence="4 5" key="1">
    <citation type="submission" date="2017-07" db="EMBL/GenBank/DDBJ databases">
        <title>Draft genome sequence of Prevotella copri isolated from the gut of healthy adult Indian.</title>
        <authorList>
            <person name="Das B."/>
            <person name="Bag S."/>
            <person name="Ghosh T.S."/>
        </authorList>
    </citation>
    <scope>NUCLEOTIDE SEQUENCE [LARGE SCALE GENOMIC DNA]</scope>
    <source>
        <strain evidence="4 5">Indica</strain>
    </source>
</reference>
<dbReference type="Proteomes" id="UP000215155">
    <property type="component" value="Unassembled WGS sequence"/>
</dbReference>
<organism evidence="4 5">
    <name type="scientific">Segatella copri</name>
    <dbReference type="NCBI Taxonomy" id="165179"/>
    <lineage>
        <taxon>Bacteria</taxon>
        <taxon>Pseudomonadati</taxon>
        <taxon>Bacteroidota</taxon>
        <taxon>Bacteroidia</taxon>
        <taxon>Bacteroidales</taxon>
        <taxon>Prevotellaceae</taxon>
        <taxon>Segatella</taxon>
    </lineage>
</organism>
<keyword evidence="2" id="KW-0778">Tellurium resistance</keyword>
<comment type="caution">
    <text evidence="4">The sequence shown here is derived from an EMBL/GenBank/DDBJ whole genome shotgun (WGS) entry which is preliminary data.</text>
</comment>
<dbReference type="Gene3D" id="2.60.60.30">
    <property type="entry name" value="sav2460 like domains"/>
    <property type="match status" value="1"/>
</dbReference>
<dbReference type="EMBL" id="NMPZ01000009">
    <property type="protein sequence ID" value="OXL44191.1"/>
    <property type="molecule type" value="Genomic_DNA"/>
</dbReference>
<dbReference type="GO" id="GO:0046690">
    <property type="term" value="P:response to tellurium ion"/>
    <property type="evidence" value="ECO:0007669"/>
    <property type="project" value="UniProtKB-KW"/>
</dbReference>
<accession>A0AA91YXG4</accession>
<dbReference type="CDD" id="cd06974">
    <property type="entry name" value="TerD_like"/>
    <property type="match status" value="1"/>
</dbReference>
<dbReference type="InterPro" id="IPR051324">
    <property type="entry name" value="Stress/Tellurium_Resist"/>
</dbReference>
<evidence type="ECO:0000313" key="4">
    <source>
        <dbReference type="EMBL" id="OXL44191.1"/>
    </source>
</evidence>